<organism evidence="1 2">
    <name type="scientific">Romanomermis culicivorax</name>
    <name type="common">Nematode worm</name>
    <dbReference type="NCBI Taxonomy" id="13658"/>
    <lineage>
        <taxon>Eukaryota</taxon>
        <taxon>Metazoa</taxon>
        <taxon>Ecdysozoa</taxon>
        <taxon>Nematoda</taxon>
        <taxon>Enoplea</taxon>
        <taxon>Dorylaimia</taxon>
        <taxon>Mermithida</taxon>
        <taxon>Mermithoidea</taxon>
        <taxon>Mermithidae</taxon>
        <taxon>Romanomermis</taxon>
    </lineage>
</organism>
<keyword evidence="1" id="KW-1185">Reference proteome</keyword>
<dbReference type="AlphaFoldDB" id="A0A915KX13"/>
<evidence type="ECO:0000313" key="1">
    <source>
        <dbReference type="Proteomes" id="UP000887565"/>
    </source>
</evidence>
<proteinExistence type="predicted"/>
<accession>A0A915KX13</accession>
<protein>
    <submittedName>
        <fullName evidence="2">Uncharacterized protein</fullName>
    </submittedName>
</protein>
<reference evidence="2" key="1">
    <citation type="submission" date="2022-11" db="UniProtKB">
        <authorList>
            <consortium name="WormBaseParasite"/>
        </authorList>
    </citation>
    <scope>IDENTIFICATION</scope>
</reference>
<dbReference type="WBParaSite" id="nRc.2.0.1.t42060-RA">
    <property type="protein sequence ID" value="nRc.2.0.1.t42060-RA"/>
    <property type="gene ID" value="nRc.2.0.1.g42060"/>
</dbReference>
<evidence type="ECO:0000313" key="2">
    <source>
        <dbReference type="WBParaSite" id="nRc.2.0.1.t42060-RA"/>
    </source>
</evidence>
<name>A0A915KX13_ROMCU</name>
<dbReference type="Proteomes" id="UP000887565">
    <property type="component" value="Unplaced"/>
</dbReference>
<sequence length="55" mass="6588">MKLISCGNESCTETDHLCNKIFDNCLHIFEEEYQLRLQFDEELCKKLQFSKILNM</sequence>